<evidence type="ECO:0000313" key="1">
    <source>
        <dbReference type="EMBL" id="AEY59467.1"/>
    </source>
</evidence>
<sequence>MKISNSYPFNSHFPYEGVIDWTSNFITSHMLDNDLVDEKLEILRLCIQFLCNLFTFASIKNSDHLDQYNIPKYLYDTNLKDIIINITNCEHMSLVRASCAFIHNALKKYEGNTFLEREKKTFVFTIVKTN</sequence>
<proteinExistence type="evidence at transcript level"/>
<accession>V9IFL5</accession>
<protein>
    <submittedName>
        <fullName evidence="1">Ataxin-10</fullName>
    </submittedName>
</protein>
<dbReference type="EMBL" id="JR041552">
    <property type="protein sequence ID" value="AEY59467.1"/>
    <property type="molecule type" value="mRNA"/>
</dbReference>
<gene>
    <name evidence="1" type="ORF">ACCB02758</name>
</gene>
<reference evidence="1" key="1">
    <citation type="submission" date="2011-11" db="EMBL/GenBank/DDBJ databases">
        <title>Decoding the brain transcriptome of the Eastern honeybee (Apis cerana) based on pyrosequencing.</title>
        <authorList>
            <person name="Sun L."/>
            <person name="Zheng H."/>
            <person name="Wang Y."/>
            <person name="Xie X."/>
            <person name="Zhu Y."/>
            <person name="Gu W."/>
            <person name="Wang S."/>
        </authorList>
    </citation>
    <scope>NUCLEOTIDE SEQUENCE</scope>
    <source>
        <tissue evidence="1">Brain</tissue>
    </source>
</reference>
<name>V9IFL5_APICE</name>
<dbReference type="AlphaFoldDB" id="V9IFL5"/>
<organism evidence="1">
    <name type="scientific">Apis cerana</name>
    <name type="common">Indian honeybee</name>
    <dbReference type="NCBI Taxonomy" id="7461"/>
    <lineage>
        <taxon>Eukaryota</taxon>
        <taxon>Metazoa</taxon>
        <taxon>Ecdysozoa</taxon>
        <taxon>Arthropoda</taxon>
        <taxon>Hexapoda</taxon>
        <taxon>Insecta</taxon>
        <taxon>Pterygota</taxon>
        <taxon>Neoptera</taxon>
        <taxon>Endopterygota</taxon>
        <taxon>Hymenoptera</taxon>
        <taxon>Apocrita</taxon>
        <taxon>Aculeata</taxon>
        <taxon>Apoidea</taxon>
        <taxon>Anthophila</taxon>
        <taxon>Apidae</taxon>
        <taxon>Apis</taxon>
    </lineage>
</organism>